<dbReference type="GO" id="GO:0019028">
    <property type="term" value="C:viral capsid"/>
    <property type="evidence" value="ECO:0007669"/>
    <property type="project" value="UniProtKB-KW"/>
</dbReference>
<feature type="transmembrane region" description="Helical" evidence="4">
    <location>
        <begin position="271"/>
        <end position="289"/>
    </location>
</feature>
<evidence type="ECO:0000256" key="4">
    <source>
        <dbReference type="SAM" id="Phobius"/>
    </source>
</evidence>
<name>A0A1B2RVN5_9VIRU</name>
<feature type="domain" description="Capsid protein VP4 dicistrovirus" evidence="6">
    <location>
        <begin position="304"/>
        <end position="358"/>
    </location>
</feature>
<dbReference type="Pfam" id="PF00073">
    <property type="entry name" value="Rhv"/>
    <property type="match status" value="1"/>
</dbReference>
<proteinExistence type="predicted"/>
<accession>A0A1B2RVN5</accession>
<keyword evidence="4" id="KW-0812">Transmembrane</keyword>
<feature type="domain" description="Picornavirus capsid" evidence="5">
    <location>
        <begin position="464"/>
        <end position="553"/>
    </location>
</feature>
<reference evidence="7" key="1">
    <citation type="submission" date="2016-07" db="EMBL/GenBank/DDBJ databases">
        <authorList>
            <person name="Greninger A.L."/>
            <person name="Makhsous N."/>
            <person name="Shean R."/>
            <person name="Jerome K."/>
            <person name="Haman K."/>
        </authorList>
    </citation>
    <scope>NUCLEOTIDE SEQUENCE</scope>
    <source>
        <strain evidence="7">M1</strain>
    </source>
</reference>
<dbReference type="SUPFAM" id="SSF88633">
    <property type="entry name" value="Positive stranded ssRNA viruses"/>
    <property type="match status" value="2"/>
</dbReference>
<sequence>MKRNRKEFVKMENTLISEPTSEVNIVQNQLITIVDEATAPPVTVVDYYDTTSSTALECRTHEITDFLKREVKIASGLITATMIKGTEIQTVSFPQVIINHPMIAPKVHGFRFIKGIVEVRVVFNAQPFQAGIMKLVYFPVLSPDPNFNSQLNSLTQLTGLTGVDVNFEDREPILLRIPFIYPLPSYDMLLEPDPYANCRLFVYSPLSSGSVAYTMYARFVSVDLSMPISSALPAFSRIYTLRQQLWQESDSEEEVYPRIKPNYAMKRRNKWIVFFFLLANCAMFVYNLMKKKRKRVGIVRQQVGKEEEAAAGYTLSGVMRSVSNFASTLSGIPLLTGIASPISMIAGGISDLASFFGWASPRSEQITKQVRSTLVYGMNNFNRVDISHQMALDGLNKLDMSKAVFGTKLDEMAFKTLWLMPQYIDNFSVSVTQQENIRLWYKDLNPLRLSTTSHNHSDKSLILTNLGYILSNFELWRGSLNFNFKISKTNFHSMRLALMYFNTEDPPPETFDLDLVQNYHVLWDIRQSYQQTISIPYIQAVEWLATTVNNDNFKAGSGFIAVYIINSLQVGGSASNSVDVLVELFAGHDFEVAIPRNPSIQDWWVKPITTQPISIGQITSVKRDGKVEEVEIPWYQTSRIKVVKGENEVAIPEKLGLANSDKAITSVSIHREHETVNVNLASGERKSFVLKDKSDNSLDGAFVYDKQKALDKQQIYSHFNTQLTFFPISPQSVNDMSQVERVFKIYKTTDSKLKMGLFASLFEIQAVQQPHVNNKITLNREVSFHFKHFDKFTGTVIYILLEKGSTTDEYKLWITNEHGKVKSTNIILHVGIKIAAVQQLSYDEIINSKSIMNITGCDIPLSKILDTTIGESIVSVKQMCSRYSLFFEGHSFEPVPGYPDEGQFVLFNPDTTMLGTSVTDTVSFFAP</sequence>
<keyword evidence="3" id="KW-0946">Virion</keyword>
<comment type="subcellular location">
    <subcellularLocation>
        <location evidence="1">Virion</location>
    </subcellularLocation>
</comment>
<evidence type="ECO:0000256" key="3">
    <source>
        <dbReference type="ARBA" id="ARBA00022844"/>
    </source>
</evidence>
<organism evidence="7">
    <name type="scientific">Griffin dicistrovirus</name>
    <dbReference type="NCBI Taxonomy" id="1888310"/>
    <lineage>
        <taxon>Viruses</taxon>
        <taxon>Riboviria</taxon>
        <taxon>Orthornavirae</taxon>
        <taxon>Pisuviricota</taxon>
        <taxon>Pisoniviricetes</taxon>
        <taxon>Picornavirales</taxon>
        <taxon>Dicistroviridae</taxon>
    </lineage>
</organism>
<dbReference type="Gene3D" id="2.60.120.20">
    <property type="match status" value="2"/>
</dbReference>
<dbReference type="InterPro" id="IPR001676">
    <property type="entry name" value="Picornavirus_capsid"/>
</dbReference>
<dbReference type="EMBL" id="KX580886">
    <property type="protein sequence ID" value="AOC55057.1"/>
    <property type="molecule type" value="Genomic_RNA"/>
</dbReference>
<evidence type="ECO:0000313" key="7">
    <source>
        <dbReference type="EMBL" id="AOC55057.1"/>
    </source>
</evidence>
<dbReference type="InterPro" id="IPR033703">
    <property type="entry name" value="Rhv-like"/>
</dbReference>
<dbReference type="GO" id="GO:0005198">
    <property type="term" value="F:structural molecule activity"/>
    <property type="evidence" value="ECO:0007669"/>
    <property type="project" value="InterPro"/>
</dbReference>
<evidence type="ECO:0000259" key="6">
    <source>
        <dbReference type="Pfam" id="PF11492"/>
    </source>
</evidence>
<feature type="non-terminal residue" evidence="7">
    <location>
        <position position="927"/>
    </location>
</feature>
<evidence type="ECO:0000256" key="1">
    <source>
        <dbReference type="ARBA" id="ARBA00004328"/>
    </source>
</evidence>
<dbReference type="CDD" id="cd00205">
    <property type="entry name" value="rhv_like"/>
    <property type="match status" value="2"/>
</dbReference>
<keyword evidence="4" id="KW-1133">Transmembrane helix</keyword>
<protein>
    <submittedName>
        <fullName evidence="7">Structural polyprotein</fullName>
    </submittedName>
</protein>
<keyword evidence="4" id="KW-0472">Membrane</keyword>
<evidence type="ECO:0000259" key="5">
    <source>
        <dbReference type="Pfam" id="PF00073"/>
    </source>
</evidence>
<keyword evidence="2" id="KW-0167">Capsid protein</keyword>
<dbReference type="InterPro" id="IPR024343">
    <property type="entry name" value="VP4_dicistrovir"/>
</dbReference>
<dbReference type="InterPro" id="IPR029053">
    <property type="entry name" value="Viral_coat"/>
</dbReference>
<dbReference type="Pfam" id="PF11492">
    <property type="entry name" value="Dicistro_VP4"/>
    <property type="match status" value="1"/>
</dbReference>
<evidence type="ECO:0000256" key="2">
    <source>
        <dbReference type="ARBA" id="ARBA00022561"/>
    </source>
</evidence>